<keyword evidence="2" id="KW-1185">Reference proteome</keyword>
<name>A0A285LQY0_9NOCA</name>
<dbReference type="InterPro" id="IPR046026">
    <property type="entry name" value="DUF5984"/>
</dbReference>
<proteinExistence type="predicted"/>
<dbReference type="Proteomes" id="UP000219565">
    <property type="component" value="Unassembled WGS sequence"/>
</dbReference>
<dbReference type="Pfam" id="PF19446">
    <property type="entry name" value="DUF5984"/>
    <property type="match status" value="1"/>
</dbReference>
<reference evidence="1 2" key="1">
    <citation type="submission" date="2017-09" db="EMBL/GenBank/DDBJ databases">
        <authorList>
            <person name="Ehlers B."/>
            <person name="Leendertz F.H."/>
        </authorList>
    </citation>
    <scope>NUCLEOTIDE SEQUENCE [LARGE SCALE GENOMIC DNA]</scope>
    <source>
        <strain evidence="1 2">DSM 45537</strain>
    </source>
</reference>
<evidence type="ECO:0000313" key="1">
    <source>
        <dbReference type="EMBL" id="SNY87332.1"/>
    </source>
</evidence>
<accession>A0A285LQY0</accession>
<organism evidence="1 2">
    <name type="scientific">Nocardia amikacinitolerans</name>
    <dbReference type="NCBI Taxonomy" id="756689"/>
    <lineage>
        <taxon>Bacteria</taxon>
        <taxon>Bacillati</taxon>
        <taxon>Actinomycetota</taxon>
        <taxon>Actinomycetes</taxon>
        <taxon>Mycobacteriales</taxon>
        <taxon>Nocardiaceae</taxon>
        <taxon>Nocardia</taxon>
    </lineage>
</organism>
<sequence>MMRVRFELAPLEEVVPWGEHRRLHWFGLTQGWYCLEVGGVELLRYAERPRNSTGDGGAAVTSWVDYYVVRLWEDLLAVLPSALEPVPEDLAKFFAAGAEGWVDTGDLALLDDPAIEAASEAYGLRWTDTSYLRFGPAFRWWRTLGPEDTITMAWQFTSDPDGEITFSAPPSGVRTVGTEEFIAAVADFDHRLLQAMQERVDHLAAAGGIREIELDIPALIREQAQRQTWLPRALARQDDTDWAAVRAGAAILTPHLV</sequence>
<dbReference type="EMBL" id="OBEG01000004">
    <property type="protein sequence ID" value="SNY87332.1"/>
    <property type="molecule type" value="Genomic_DNA"/>
</dbReference>
<protein>
    <submittedName>
        <fullName evidence="1">Uncharacterized protein</fullName>
    </submittedName>
</protein>
<gene>
    <name evidence="1" type="ORF">SAMN04244553_4276</name>
</gene>
<evidence type="ECO:0000313" key="2">
    <source>
        <dbReference type="Proteomes" id="UP000219565"/>
    </source>
</evidence>
<dbReference type="AlphaFoldDB" id="A0A285LQY0"/>
<dbReference type="OrthoDB" id="8216186at2"/>